<evidence type="ECO:0000313" key="2">
    <source>
        <dbReference type="EMBL" id="GAA1494392.1"/>
    </source>
</evidence>
<dbReference type="InterPro" id="IPR057204">
    <property type="entry name" value="DUF7882"/>
</dbReference>
<protein>
    <recommendedName>
        <fullName evidence="1">DUF7882 domain-containing protein</fullName>
    </recommendedName>
</protein>
<dbReference type="Pfam" id="PF25355">
    <property type="entry name" value="DUF7882"/>
    <property type="match status" value="1"/>
</dbReference>
<organism evidence="2 3">
    <name type="scientific">Curtobacterium herbarum</name>
    <dbReference type="NCBI Taxonomy" id="150122"/>
    <lineage>
        <taxon>Bacteria</taxon>
        <taxon>Bacillati</taxon>
        <taxon>Actinomycetota</taxon>
        <taxon>Actinomycetes</taxon>
        <taxon>Micrococcales</taxon>
        <taxon>Microbacteriaceae</taxon>
        <taxon>Curtobacterium</taxon>
    </lineage>
</organism>
<sequence length="104" mass="11562">MGKLVYDSTFTAEFDDRLLTHLQIVIGMKLRRGESFMFSWKDDVELGDGRTAIWLDRSLPLVFRYSGSRIPAVNRAWVEALGLTAGSSAGLRIVPEPTDSGDTL</sequence>
<evidence type="ECO:0000313" key="3">
    <source>
        <dbReference type="Proteomes" id="UP001501742"/>
    </source>
</evidence>
<dbReference type="RefSeq" id="WP_204607018.1">
    <property type="nucleotide sequence ID" value="NZ_BAAAJX010000016.1"/>
</dbReference>
<reference evidence="2 3" key="1">
    <citation type="journal article" date="2019" name="Int. J. Syst. Evol. Microbiol.">
        <title>The Global Catalogue of Microorganisms (GCM) 10K type strain sequencing project: providing services to taxonomists for standard genome sequencing and annotation.</title>
        <authorList>
            <consortium name="The Broad Institute Genomics Platform"/>
            <consortium name="The Broad Institute Genome Sequencing Center for Infectious Disease"/>
            <person name="Wu L."/>
            <person name="Ma J."/>
        </authorList>
    </citation>
    <scope>NUCLEOTIDE SEQUENCE [LARGE SCALE GENOMIC DNA]</scope>
    <source>
        <strain evidence="2 3">JCM 12140</strain>
    </source>
</reference>
<evidence type="ECO:0000259" key="1">
    <source>
        <dbReference type="Pfam" id="PF25355"/>
    </source>
</evidence>
<comment type="caution">
    <text evidence="2">The sequence shown here is derived from an EMBL/GenBank/DDBJ whole genome shotgun (WGS) entry which is preliminary data.</text>
</comment>
<gene>
    <name evidence="2" type="ORF">GCM10009627_27380</name>
</gene>
<feature type="domain" description="DUF7882" evidence="1">
    <location>
        <begin position="1"/>
        <end position="96"/>
    </location>
</feature>
<dbReference type="EMBL" id="BAAAJX010000016">
    <property type="protein sequence ID" value="GAA1494392.1"/>
    <property type="molecule type" value="Genomic_DNA"/>
</dbReference>
<accession>A0ABN1ZF81</accession>
<keyword evidence="3" id="KW-1185">Reference proteome</keyword>
<name>A0ABN1ZF81_9MICO</name>
<dbReference type="Proteomes" id="UP001501742">
    <property type="component" value="Unassembled WGS sequence"/>
</dbReference>
<proteinExistence type="predicted"/>